<feature type="compositionally biased region" description="Polar residues" evidence="1">
    <location>
        <begin position="63"/>
        <end position="86"/>
    </location>
</feature>
<dbReference type="InParanoid" id="D7G453"/>
<reference evidence="3 4" key="1">
    <citation type="journal article" date="2010" name="Nature">
        <title>The Ectocarpus genome and the independent evolution of multicellularity in brown algae.</title>
        <authorList>
            <person name="Cock J.M."/>
            <person name="Sterck L."/>
            <person name="Rouze P."/>
            <person name="Scornet D."/>
            <person name="Allen A.E."/>
            <person name="Amoutzias G."/>
            <person name="Anthouard V."/>
            <person name="Artiguenave F."/>
            <person name="Aury J.M."/>
            <person name="Badger J.H."/>
            <person name="Beszteri B."/>
            <person name="Billiau K."/>
            <person name="Bonnet E."/>
            <person name="Bothwell J.H."/>
            <person name="Bowler C."/>
            <person name="Boyen C."/>
            <person name="Brownlee C."/>
            <person name="Carrano C.J."/>
            <person name="Charrier B."/>
            <person name="Cho G.Y."/>
            <person name="Coelho S.M."/>
            <person name="Collen J."/>
            <person name="Corre E."/>
            <person name="Da Silva C."/>
            <person name="Delage L."/>
            <person name="Delaroque N."/>
            <person name="Dittami S.M."/>
            <person name="Doulbeau S."/>
            <person name="Elias M."/>
            <person name="Farnham G."/>
            <person name="Gachon C.M."/>
            <person name="Gschloessl B."/>
            <person name="Heesch S."/>
            <person name="Jabbari K."/>
            <person name="Jubin C."/>
            <person name="Kawai H."/>
            <person name="Kimura K."/>
            <person name="Kloareg B."/>
            <person name="Kupper F.C."/>
            <person name="Lang D."/>
            <person name="Le Bail A."/>
            <person name="Leblanc C."/>
            <person name="Lerouge P."/>
            <person name="Lohr M."/>
            <person name="Lopez P.J."/>
            <person name="Martens C."/>
            <person name="Maumus F."/>
            <person name="Michel G."/>
            <person name="Miranda-Saavedra D."/>
            <person name="Morales J."/>
            <person name="Moreau H."/>
            <person name="Motomura T."/>
            <person name="Nagasato C."/>
            <person name="Napoli C.A."/>
            <person name="Nelson D.R."/>
            <person name="Nyvall-Collen P."/>
            <person name="Peters A.F."/>
            <person name="Pommier C."/>
            <person name="Potin P."/>
            <person name="Poulain J."/>
            <person name="Quesneville H."/>
            <person name="Read B."/>
            <person name="Rensing S.A."/>
            <person name="Ritter A."/>
            <person name="Rousvoal S."/>
            <person name="Samanta M."/>
            <person name="Samson G."/>
            <person name="Schroeder D.C."/>
            <person name="Segurens B."/>
            <person name="Strittmatter M."/>
            <person name="Tonon T."/>
            <person name="Tregear J.W."/>
            <person name="Valentin K."/>
            <person name="von Dassow P."/>
            <person name="Yamagishi T."/>
            <person name="Van de Peer Y."/>
            <person name="Wincker P."/>
        </authorList>
    </citation>
    <scope>NUCLEOTIDE SEQUENCE [LARGE SCALE GENOMIC DNA]</scope>
    <source>
        <strain evidence="4">Ec32 / CCAP1310/4</strain>
    </source>
</reference>
<evidence type="ECO:0000313" key="3">
    <source>
        <dbReference type="EMBL" id="CBJ27140.1"/>
    </source>
</evidence>
<gene>
    <name evidence="3" type="ORF">Esi_0055_0115</name>
</gene>
<dbReference type="OrthoDB" id="10389588at2759"/>
<dbReference type="EMBL" id="FN649740">
    <property type="protein sequence ID" value="CBJ27140.1"/>
    <property type="molecule type" value="Genomic_DNA"/>
</dbReference>
<dbReference type="EMBL" id="FN648763">
    <property type="protein sequence ID" value="CBJ27140.1"/>
    <property type="molecule type" value="Genomic_DNA"/>
</dbReference>
<keyword evidence="2" id="KW-0732">Signal</keyword>
<evidence type="ECO:0000313" key="4">
    <source>
        <dbReference type="Proteomes" id="UP000002630"/>
    </source>
</evidence>
<proteinExistence type="predicted"/>
<dbReference type="AlphaFoldDB" id="D7G453"/>
<organism evidence="3 4">
    <name type="scientific">Ectocarpus siliculosus</name>
    <name type="common">Brown alga</name>
    <name type="synonym">Conferva siliculosa</name>
    <dbReference type="NCBI Taxonomy" id="2880"/>
    <lineage>
        <taxon>Eukaryota</taxon>
        <taxon>Sar</taxon>
        <taxon>Stramenopiles</taxon>
        <taxon>Ochrophyta</taxon>
        <taxon>PX clade</taxon>
        <taxon>Phaeophyceae</taxon>
        <taxon>Ectocarpales</taxon>
        <taxon>Ectocarpaceae</taxon>
        <taxon>Ectocarpus</taxon>
    </lineage>
</organism>
<keyword evidence="4" id="KW-1185">Reference proteome</keyword>
<feature type="region of interest" description="Disordered" evidence="1">
    <location>
        <begin position="53"/>
        <end position="110"/>
    </location>
</feature>
<sequence length="209" mass="21654">MRIAVAALGLGLASVIPGTVDGFVVPAGRVVDVVPSSRSDSLHRAGVMGDRSRLGLSGLSERNPVSTLSRDGGARQTSTAGVTATALSARAGRGAEEGGQEDGPSSAAAMSGVGSVGSNVLLLVASVMVVKGLLLPENVRHLGFCPTEDPIRGRDTLPWRMMIESGRECGTIPEVMTKYVTAPLAFPGTPEWGMMLNTKEDLAKDAWLQ</sequence>
<accession>D7G453</accession>
<evidence type="ECO:0000256" key="2">
    <source>
        <dbReference type="SAM" id="SignalP"/>
    </source>
</evidence>
<feature type="signal peptide" evidence="2">
    <location>
        <begin position="1"/>
        <end position="22"/>
    </location>
</feature>
<name>D7G453_ECTSI</name>
<evidence type="ECO:0000256" key="1">
    <source>
        <dbReference type="SAM" id="MobiDB-lite"/>
    </source>
</evidence>
<protein>
    <submittedName>
        <fullName evidence="3">Uncharacterized protein</fullName>
    </submittedName>
</protein>
<dbReference type="Proteomes" id="UP000002630">
    <property type="component" value="Linkage Group LG15"/>
</dbReference>
<feature type="chain" id="PRO_5003096143" evidence="2">
    <location>
        <begin position="23"/>
        <end position="209"/>
    </location>
</feature>